<dbReference type="GO" id="GO:0005737">
    <property type="term" value="C:cytoplasm"/>
    <property type="evidence" value="ECO:0007669"/>
    <property type="project" value="UniProtKB-SubCell"/>
</dbReference>
<gene>
    <name evidence="8" type="ORF">AALO_G00290650</name>
</gene>
<dbReference type="EMBL" id="JADWDJ010000023">
    <property type="protein sequence ID" value="KAG5261972.1"/>
    <property type="molecule type" value="Genomic_DNA"/>
</dbReference>
<keyword evidence="5" id="KW-0472">Membrane</keyword>
<sequence length="501" mass="53518">MGEDAVMAERSSMISTHESQELVVPSPSPTQSSPTHSLSQLGSNAAPEPGAPTAGGTLPRDGMSPTGQVNAITVLTLLDKLVNMLDQVQENQHKMEQRQADMEGAVRGIQNDMTKLSKSHTSTSNTVSKLLEKSRKVSVHMKEVKDKMDKQASQVKKLEANHSHLLKRNNFKVLIFQEENEIPSSVFVKEPPPFPRDAEDNPSVDANRSQEEGLQTINLSSDEELGLDEEDDESVGVLELQGEHLEKSRAEKIKRSSLKKVDSLKKAFSRHNIEKKMNKISTKIVSAEQREKIKKSLTSTHPKGSSFKVSPLTFSLRKHRGGSGSGGDAEADPKATDGDQGVDSPTAVASIELAPISPGEDLPFTELHPQLAPDTEEVKAAVESMEKEALDLTASGEEVSAEYALSATLPQDASVCNGTEGEGKEEAEEEEKEAVEADVGEKEVAAAATAAAAAAEQEEPEVDREVKNAVENESPAEEAGAEAAAAAAAAVPEAVAVQQAS</sequence>
<keyword evidence="9" id="KW-1185">Reference proteome</keyword>
<dbReference type="Pfam" id="PF15237">
    <property type="entry name" value="PTRF_SDPR"/>
    <property type="match status" value="1"/>
</dbReference>
<feature type="coiled-coil region" evidence="6">
    <location>
        <begin position="141"/>
        <end position="168"/>
    </location>
</feature>
<evidence type="ECO:0008006" key="10">
    <source>
        <dbReference type="Google" id="ProtNLM"/>
    </source>
</evidence>
<keyword evidence="4" id="KW-0963">Cytoplasm</keyword>
<evidence type="ECO:0000313" key="8">
    <source>
        <dbReference type="EMBL" id="KAG5261972.1"/>
    </source>
</evidence>
<feature type="coiled-coil region" evidence="6">
    <location>
        <begin position="78"/>
        <end position="105"/>
    </location>
</feature>
<name>A0AAV6FLA1_9TELE</name>
<feature type="region of interest" description="Disordered" evidence="7">
    <location>
        <begin position="405"/>
        <end position="501"/>
    </location>
</feature>
<evidence type="ECO:0000256" key="1">
    <source>
        <dbReference type="ARBA" id="ARBA00004345"/>
    </source>
</evidence>
<feature type="region of interest" description="Disordered" evidence="7">
    <location>
        <begin position="186"/>
        <end position="215"/>
    </location>
</feature>
<proteinExistence type="inferred from homology"/>
<comment type="similarity">
    <text evidence="3">Belongs to the CAVIN family.</text>
</comment>
<evidence type="ECO:0000256" key="4">
    <source>
        <dbReference type="ARBA" id="ARBA00022490"/>
    </source>
</evidence>
<feature type="compositionally biased region" description="Polar residues" evidence="7">
    <location>
        <begin position="204"/>
        <end position="215"/>
    </location>
</feature>
<feature type="compositionally biased region" description="Acidic residues" evidence="7">
    <location>
        <begin position="423"/>
        <end position="438"/>
    </location>
</feature>
<comment type="subcellular location">
    <subcellularLocation>
        <location evidence="2">Cytoplasm</location>
    </subcellularLocation>
    <subcellularLocation>
        <location evidence="1">Membrane</location>
        <location evidence="1">Caveola</location>
    </subcellularLocation>
</comment>
<organism evidence="8 9">
    <name type="scientific">Alosa alosa</name>
    <name type="common">allis shad</name>
    <dbReference type="NCBI Taxonomy" id="278164"/>
    <lineage>
        <taxon>Eukaryota</taxon>
        <taxon>Metazoa</taxon>
        <taxon>Chordata</taxon>
        <taxon>Craniata</taxon>
        <taxon>Vertebrata</taxon>
        <taxon>Euteleostomi</taxon>
        <taxon>Actinopterygii</taxon>
        <taxon>Neopterygii</taxon>
        <taxon>Teleostei</taxon>
        <taxon>Clupei</taxon>
        <taxon>Clupeiformes</taxon>
        <taxon>Clupeoidei</taxon>
        <taxon>Clupeidae</taxon>
        <taxon>Alosa</taxon>
    </lineage>
</organism>
<reference evidence="8" key="1">
    <citation type="submission" date="2020-10" db="EMBL/GenBank/DDBJ databases">
        <title>Chromosome-scale genome assembly of the Allis shad, Alosa alosa.</title>
        <authorList>
            <person name="Margot Z."/>
            <person name="Christophe K."/>
            <person name="Cabau C."/>
            <person name="Louis A."/>
            <person name="Berthelot C."/>
            <person name="Parey E."/>
            <person name="Roest Crollius H."/>
            <person name="Montfort J."/>
            <person name="Robinson-Rechavi M."/>
            <person name="Bucao C."/>
            <person name="Bouchez O."/>
            <person name="Gislard M."/>
            <person name="Lluch J."/>
            <person name="Milhes M."/>
            <person name="Lampietro C."/>
            <person name="Lopez Roques C."/>
            <person name="Donnadieu C."/>
            <person name="Braasch I."/>
            <person name="Desvignes T."/>
            <person name="Postlethwait J."/>
            <person name="Bobe J."/>
            <person name="Guiguen Y."/>
        </authorList>
    </citation>
    <scope>NUCLEOTIDE SEQUENCE</scope>
    <source>
        <strain evidence="8">M-15738</strain>
        <tissue evidence="8">Blood</tissue>
    </source>
</reference>
<dbReference type="GO" id="GO:0005901">
    <property type="term" value="C:caveola"/>
    <property type="evidence" value="ECO:0007669"/>
    <property type="project" value="UniProtKB-SubCell"/>
</dbReference>
<dbReference type="Proteomes" id="UP000823561">
    <property type="component" value="Chromosome 23"/>
</dbReference>
<accession>A0AAV6FLA1</accession>
<evidence type="ECO:0000256" key="5">
    <source>
        <dbReference type="ARBA" id="ARBA00023136"/>
    </source>
</evidence>
<evidence type="ECO:0000256" key="6">
    <source>
        <dbReference type="SAM" id="Coils"/>
    </source>
</evidence>
<dbReference type="PANTHER" id="PTHR15240">
    <property type="entry name" value="CAVIN"/>
    <property type="match status" value="1"/>
</dbReference>
<dbReference type="PANTHER" id="PTHR15240:SF1">
    <property type="entry name" value="CAVEOLAE-ASSOCIATED PROTEIN 2"/>
    <property type="match status" value="1"/>
</dbReference>
<evidence type="ECO:0000256" key="3">
    <source>
        <dbReference type="ARBA" id="ARBA00008836"/>
    </source>
</evidence>
<dbReference type="GO" id="GO:0005080">
    <property type="term" value="F:protein kinase C binding"/>
    <property type="evidence" value="ECO:0007669"/>
    <property type="project" value="TreeGrafter"/>
</dbReference>
<feature type="compositionally biased region" description="Low complexity" evidence="7">
    <location>
        <begin position="29"/>
        <end position="59"/>
    </location>
</feature>
<feature type="region of interest" description="Disordered" evidence="7">
    <location>
        <begin position="1"/>
        <end position="65"/>
    </location>
</feature>
<dbReference type="AlphaFoldDB" id="A0AAV6FLA1"/>
<protein>
    <recommendedName>
        <fullName evidence="10">Serum deprivation-response protein</fullName>
    </recommendedName>
</protein>
<feature type="compositionally biased region" description="Low complexity" evidence="7">
    <location>
        <begin position="481"/>
        <end position="501"/>
    </location>
</feature>
<keyword evidence="6" id="KW-0175">Coiled coil</keyword>
<feature type="region of interest" description="Disordered" evidence="7">
    <location>
        <begin position="292"/>
        <end position="344"/>
    </location>
</feature>
<comment type="caution">
    <text evidence="8">The sequence shown here is derived from an EMBL/GenBank/DDBJ whole genome shotgun (WGS) entry which is preliminary data.</text>
</comment>
<feature type="compositionally biased region" description="Polar residues" evidence="7">
    <location>
        <begin position="408"/>
        <end position="417"/>
    </location>
</feature>
<evidence type="ECO:0000256" key="2">
    <source>
        <dbReference type="ARBA" id="ARBA00004496"/>
    </source>
</evidence>
<feature type="compositionally biased region" description="Low complexity" evidence="7">
    <location>
        <begin position="445"/>
        <end position="455"/>
    </location>
</feature>
<dbReference type="InterPro" id="IPR026752">
    <property type="entry name" value="Cavin_fam"/>
</dbReference>
<evidence type="ECO:0000256" key="7">
    <source>
        <dbReference type="SAM" id="MobiDB-lite"/>
    </source>
</evidence>
<evidence type="ECO:0000313" key="9">
    <source>
        <dbReference type="Proteomes" id="UP000823561"/>
    </source>
</evidence>